<feature type="region of interest" description="Disordered" evidence="1">
    <location>
        <begin position="119"/>
        <end position="360"/>
    </location>
</feature>
<dbReference type="Proteomes" id="UP001208570">
    <property type="component" value="Unassembled WGS sequence"/>
</dbReference>
<protein>
    <submittedName>
        <fullName evidence="3">Uncharacterized protein</fullName>
    </submittedName>
</protein>
<keyword evidence="2" id="KW-0732">Signal</keyword>
<evidence type="ECO:0000256" key="2">
    <source>
        <dbReference type="SAM" id="SignalP"/>
    </source>
</evidence>
<proteinExistence type="predicted"/>
<feature type="compositionally biased region" description="Basic and acidic residues" evidence="1">
    <location>
        <begin position="263"/>
        <end position="289"/>
    </location>
</feature>
<feature type="compositionally biased region" description="Acidic residues" evidence="1">
    <location>
        <begin position="387"/>
        <end position="408"/>
    </location>
</feature>
<feature type="compositionally biased region" description="Basic and acidic residues" evidence="1">
    <location>
        <begin position="121"/>
        <end position="140"/>
    </location>
</feature>
<dbReference type="EMBL" id="JAODUP010000309">
    <property type="protein sequence ID" value="KAK2153059.1"/>
    <property type="molecule type" value="Genomic_DNA"/>
</dbReference>
<sequence>MMLMGYCLVFCTAIVYQSSGAPNRKRPEMGPCAGMDCLHGILMHGDSEIGEDHKNEDLYNRLEKEDAERKEKKPVGPCSGKDCMELINHGMEDPETAHKMAQKIGPEQKDTATVDLTKALHGGERVDHNTPKKSVGKNDETPPTITDPESILHGDEAVKHGGIINQTEGSGKQSASGTGTNEGLENQGDPENRTDSRGDNELGVEDLEAVLHGGEHVHHGSSTSQQIAGDGQVANTASTDGGLDSQSGSKAELIKPGPSENNEAEKSEHHERHTEQGRSHHTLHDVRERHPQRHHRQHAGTLDPHGLIHGEHKIDAGGPSKEELADYNRWKKSREEIDVRDDHRDDDEEDEDGDGAAFGFSLPYISDTIMNEIELLKQRYLPRFWSDEDETEDDPDEVRVEDEDAESDSNDRNVASSGRERNEDRRDGKSKGSVKAITEVKHLPRQSDKESKTRSRLRSRVEI</sequence>
<feature type="signal peptide" evidence="2">
    <location>
        <begin position="1"/>
        <end position="20"/>
    </location>
</feature>
<accession>A0AAD9JHG2</accession>
<feature type="compositionally biased region" description="Basic and acidic residues" evidence="1">
    <location>
        <begin position="418"/>
        <end position="430"/>
    </location>
</feature>
<feature type="compositionally biased region" description="Basic and acidic residues" evidence="1">
    <location>
        <begin position="190"/>
        <end position="200"/>
    </location>
</feature>
<feature type="compositionally biased region" description="Basic and acidic residues" evidence="1">
    <location>
        <begin position="150"/>
        <end position="159"/>
    </location>
</feature>
<feature type="compositionally biased region" description="Polar residues" evidence="1">
    <location>
        <begin position="220"/>
        <end position="249"/>
    </location>
</feature>
<dbReference type="AlphaFoldDB" id="A0AAD9JHG2"/>
<feature type="compositionally biased region" description="Polar residues" evidence="1">
    <location>
        <begin position="164"/>
        <end position="184"/>
    </location>
</feature>
<evidence type="ECO:0000313" key="4">
    <source>
        <dbReference type="Proteomes" id="UP001208570"/>
    </source>
</evidence>
<organism evidence="3 4">
    <name type="scientific">Paralvinella palmiformis</name>
    <dbReference type="NCBI Taxonomy" id="53620"/>
    <lineage>
        <taxon>Eukaryota</taxon>
        <taxon>Metazoa</taxon>
        <taxon>Spiralia</taxon>
        <taxon>Lophotrochozoa</taxon>
        <taxon>Annelida</taxon>
        <taxon>Polychaeta</taxon>
        <taxon>Sedentaria</taxon>
        <taxon>Canalipalpata</taxon>
        <taxon>Terebellida</taxon>
        <taxon>Terebelliformia</taxon>
        <taxon>Alvinellidae</taxon>
        <taxon>Paralvinella</taxon>
    </lineage>
</organism>
<feature type="compositionally biased region" description="Acidic residues" evidence="1">
    <location>
        <begin position="344"/>
        <end position="354"/>
    </location>
</feature>
<reference evidence="3" key="1">
    <citation type="journal article" date="2023" name="Mol. Biol. Evol.">
        <title>Third-Generation Sequencing Reveals the Adaptive Role of the Epigenome in Three Deep-Sea Polychaetes.</title>
        <authorList>
            <person name="Perez M."/>
            <person name="Aroh O."/>
            <person name="Sun Y."/>
            <person name="Lan Y."/>
            <person name="Juniper S.K."/>
            <person name="Young C.R."/>
            <person name="Angers B."/>
            <person name="Qian P.Y."/>
        </authorList>
    </citation>
    <scope>NUCLEOTIDE SEQUENCE</scope>
    <source>
        <strain evidence="3">P08H-3</strain>
    </source>
</reference>
<evidence type="ECO:0000313" key="3">
    <source>
        <dbReference type="EMBL" id="KAK2153059.1"/>
    </source>
</evidence>
<name>A0AAD9JHG2_9ANNE</name>
<feature type="chain" id="PRO_5042059219" evidence="2">
    <location>
        <begin position="21"/>
        <end position="463"/>
    </location>
</feature>
<feature type="region of interest" description="Disordered" evidence="1">
    <location>
        <begin position="384"/>
        <end position="463"/>
    </location>
</feature>
<feature type="compositionally biased region" description="Basic and acidic residues" evidence="1">
    <location>
        <begin position="306"/>
        <end position="343"/>
    </location>
</feature>
<evidence type="ECO:0000256" key="1">
    <source>
        <dbReference type="SAM" id="MobiDB-lite"/>
    </source>
</evidence>
<keyword evidence="4" id="KW-1185">Reference proteome</keyword>
<comment type="caution">
    <text evidence="3">The sequence shown here is derived from an EMBL/GenBank/DDBJ whole genome shotgun (WGS) entry which is preliminary data.</text>
</comment>
<feature type="compositionally biased region" description="Basic and acidic residues" evidence="1">
    <location>
        <begin position="438"/>
        <end position="463"/>
    </location>
</feature>
<gene>
    <name evidence="3" type="ORF">LSH36_309g01031</name>
</gene>